<accession>A0A8E2DHS7</accession>
<evidence type="ECO:0000313" key="13">
    <source>
        <dbReference type="Proteomes" id="UP000250043"/>
    </source>
</evidence>
<sequence>MASSSSKCPVDHSAVADKCPVDHSSSSSPWSRFFSSSPEPKDSQQPKASPPAQLPLDRETSSIPKADGGNWVYPSQAQFYSAMARKNHNPQAGDMKVIVPIHNAVNERAWAEVMKWEAGQGGEKCGGVKLVSFKGRPGERSLRARWKALWGYSPPFDRHDWIVDRCGVRMRYIIDFYTGRSAGSPASNLSFYLDVRPAFDNWEGVKLRAERFWERWVGSLWSSPAPPDPVQSRP</sequence>
<name>A0A8E2DHS7_9APHY</name>
<evidence type="ECO:0000313" key="12">
    <source>
        <dbReference type="EMBL" id="OCH87417.1"/>
    </source>
</evidence>
<keyword evidence="9 10" id="KW-0456">Lyase</keyword>
<reference evidence="12 13" key="1">
    <citation type="submission" date="2016-07" db="EMBL/GenBank/DDBJ databases">
        <title>Draft genome of the white-rot fungus Obba rivulosa 3A-2.</title>
        <authorList>
            <consortium name="DOE Joint Genome Institute"/>
            <person name="Miettinen O."/>
            <person name="Riley R."/>
            <person name="Acob R."/>
            <person name="Barry K."/>
            <person name="Cullen D."/>
            <person name="De Vries R."/>
            <person name="Hainaut M."/>
            <person name="Hatakka A."/>
            <person name="Henrissat B."/>
            <person name="Hilden K."/>
            <person name="Kuo R."/>
            <person name="Labutti K."/>
            <person name="Lipzen A."/>
            <person name="Makela M.R."/>
            <person name="Sandor L."/>
            <person name="Spatafora J.W."/>
            <person name="Grigoriev I.V."/>
            <person name="Hibbett D.S."/>
        </authorList>
    </citation>
    <scope>NUCLEOTIDE SEQUENCE [LARGE SCALE GENOMIC DNA]</scope>
    <source>
        <strain evidence="12 13">3A-2</strain>
    </source>
</reference>
<evidence type="ECO:0000256" key="3">
    <source>
        <dbReference type="ARBA" id="ARBA00022617"/>
    </source>
</evidence>
<evidence type="ECO:0000256" key="11">
    <source>
        <dbReference type="SAM" id="MobiDB-lite"/>
    </source>
</evidence>
<keyword evidence="5 10" id="KW-0999">Mitochondrion inner membrane</keyword>
<keyword evidence="6 10" id="KW-0408">Iron</keyword>
<dbReference type="PROSITE" id="PS00822">
    <property type="entry name" value="CYTO_HEME_LYASE_2"/>
    <property type="match status" value="1"/>
</dbReference>
<dbReference type="GO" id="GO:0004408">
    <property type="term" value="F:holocytochrome-c synthase activity"/>
    <property type="evidence" value="ECO:0007669"/>
    <property type="project" value="UniProtKB-EC"/>
</dbReference>
<dbReference type="GO" id="GO:0005743">
    <property type="term" value="C:mitochondrial inner membrane"/>
    <property type="evidence" value="ECO:0007669"/>
    <property type="project" value="UniProtKB-SubCell"/>
</dbReference>
<evidence type="ECO:0000256" key="1">
    <source>
        <dbReference type="ARBA" id="ARBA00004273"/>
    </source>
</evidence>
<comment type="similarity">
    <text evidence="2 10">Belongs to the cytochrome c-type heme lyase family.</text>
</comment>
<dbReference type="OrthoDB" id="4243at2759"/>
<dbReference type="Proteomes" id="UP000250043">
    <property type="component" value="Unassembled WGS sequence"/>
</dbReference>
<gene>
    <name evidence="12" type="ORF">OBBRIDRAFT_796243</name>
</gene>
<dbReference type="EC" id="4.4.1.17" evidence="10"/>
<proteinExistence type="inferred from homology"/>
<feature type="region of interest" description="Disordered" evidence="11">
    <location>
        <begin position="1"/>
        <end position="69"/>
    </location>
</feature>
<evidence type="ECO:0000256" key="4">
    <source>
        <dbReference type="ARBA" id="ARBA00022723"/>
    </source>
</evidence>
<dbReference type="Pfam" id="PF01265">
    <property type="entry name" value="Cyto_heme_lyase"/>
    <property type="match status" value="1"/>
</dbReference>
<evidence type="ECO:0000256" key="8">
    <source>
        <dbReference type="ARBA" id="ARBA00023136"/>
    </source>
</evidence>
<evidence type="ECO:0000256" key="10">
    <source>
        <dbReference type="RuleBase" id="RU363130"/>
    </source>
</evidence>
<keyword evidence="3 10" id="KW-0349">Heme</keyword>
<dbReference type="AlphaFoldDB" id="A0A8E2DHS7"/>
<evidence type="ECO:0000256" key="7">
    <source>
        <dbReference type="ARBA" id="ARBA00023128"/>
    </source>
</evidence>
<dbReference type="InterPro" id="IPR000511">
    <property type="entry name" value="Holocyt_c/c1_synthase"/>
</dbReference>
<keyword evidence="7 10" id="KW-0496">Mitochondrion</keyword>
<dbReference type="PANTHER" id="PTHR12743">
    <property type="entry name" value="CYTOCHROME C1 HEME LYASE"/>
    <property type="match status" value="1"/>
</dbReference>
<dbReference type="GO" id="GO:0046872">
    <property type="term" value="F:metal ion binding"/>
    <property type="evidence" value="ECO:0007669"/>
    <property type="project" value="UniProtKB-KW"/>
</dbReference>
<evidence type="ECO:0000256" key="9">
    <source>
        <dbReference type="ARBA" id="ARBA00023239"/>
    </source>
</evidence>
<evidence type="ECO:0000256" key="5">
    <source>
        <dbReference type="ARBA" id="ARBA00022792"/>
    </source>
</evidence>
<comment type="subcellular location">
    <subcellularLocation>
        <location evidence="1 10">Mitochondrion inner membrane</location>
    </subcellularLocation>
</comment>
<keyword evidence="8 10" id="KW-0472">Membrane</keyword>
<feature type="compositionally biased region" description="Low complexity" evidence="11">
    <location>
        <begin position="24"/>
        <end position="38"/>
    </location>
</feature>
<organism evidence="12 13">
    <name type="scientific">Obba rivulosa</name>
    <dbReference type="NCBI Taxonomy" id="1052685"/>
    <lineage>
        <taxon>Eukaryota</taxon>
        <taxon>Fungi</taxon>
        <taxon>Dikarya</taxon>
        <taxon>Basidiomycota</taxon>
        <taxon>Agaricomycotina</taxon>
        <taxon>Agaricomycetes</taxon>
        <taxon>Polyporales</taxon>
        <taxon>Gelatoporiaceae</taxon>
        <taxon>Obba</taxon>
    </lineage>
</organism>
<comment type="catalytic activity">
    <reaction evidence="10">
        <text>holo-[cytochrome c] = apo-[cytochrome c] + heme b</text>
        <dbReference type="Rhea" id="RHEA:22648"/>
        <dbReference type="Rhea" id="RHEA-COMP:10725"/>
        <dbReference type="Rhea" id="RHEA-COMP:10726"/>
        <dbReference type="ChEBI" id="CHEBI:29950"/>
        <dbReference type="ChEBI" id="CHEBI:60344"/>
        <dbReference type="ChEBI" id="CHEBI:83739"/>
        <dbReference type="EC" id="4.4.1.17"/>
    </reaction>
</comment>
<keyword evidence="13" id="KW-1185">Reference proteome</keyword>
<dbReference type="PANTHER" id="PTHR12743:SF0">
    <property type="entry name" value="HOLOCYTOCHROME C-TYPE SYNTHASE"/>
    <property type="match status" value="1"/>
</dbReference>
<protein>
    <recommendedName>
        <fullName evidence="10">Holocytochrome c-type synthase</fullName>
        <ecNumber evidence="10">4.4.1.17</ecNumber>
    </recommendedName>
</protein>
<dbReference type="EMBL" id="KV722486">
    <property type="protein sequence ID" value="OCH87417.1"/>
    <property type="molecule type" value="Genomic_DNA"/>
</dbReference>
<comment type="function">
    <text evidence="10">Lyase that catalyzes the covalent linking of the heme group to the cytochrome C apoprotein to produce the mature functional cytochrome.</text>
</comment>
<keyword evidence="4 10" id="KW-0479">Metal-binding</keyword>
<evidence type="ECO:0000256" key="6">
    <source>
        <dbReference type="ARBA" id="ARBA00023004"/>
    </source>
</evidence>
<evidence type="ECO:0000256" key="2">
    <source>
        <dbReference type="ARBA" id="ARBA00007255"/>
    </source>
</evidence>